<dbReference type="Gene3D" id="3.90.226.10">
    <property type="entry name" value="2-enoyl-CoA Hydratase, Chain A, domain 1"/>
    <property type="match status" value="1"/>
</dbReference>
<dbReference type="GO" id="GO:0004252">
    <property type="term" value="F:serine-type endopeptidase activity"/>
    <property type="evidence" value="ECO:0007669"/>
    <property type="project" value="InterPro"/>
</dbReference>
<dbReference type="Proteomes" id="UP000295188">
    <property type="component" value="Unassembled WGS sequence"/>
</dbReference>
<dbReference type="PRINTS" id="PR00127">
    <property type="entry name" value="CLPPROTEASEP"/>
</dbReference>
<keyword evidence="8" id="KW-1185">Reference proteome</keyword>
<dbReference type="RefSeq" id="WP_132550668.1">
    <property type="nucleotide sequence ID" value="NZ_SMAA01000014.1"/>
</dbReference>
<dbReference type="PANTHER" id="PTHR10381">
    <property type="entry name" value="ATP-DEPENDENT CLP PROTEASE PROTEOLYTIC SUBUNIT"/>
    <property type="match status" value="1"/>
</dbReference>
<keyword evidence="2" id="KW-0963">Cytoplasm</keyword>
<dbReference type="NCBIfam" id="NF045542">
    <property type="entry name" value="Clp_rel_HeadMat"/>
    <property type="match status" value="1"/>
</dbReference>
<evidence type="ECO:0000256" key="5">
    <source>
        <dbReference type="ARBA" id="ARBA00022825"/>
    </source>
</evidence>
<dbReference type="EMBL" id="SMAA01000014">
    <property type="protein sequence ID" value="TCS77638.1"/>
    <property type="molecule type" value="Genomic_DNA"/>
</dbReference>
<keyword evidence="4" id="KW-0378">Hydrolase</keyword>
<dbReference type="PANTHER" id="PTHR10381:SF70">
    <property type="entry name" value="ATP-DEPENDENT CLP PROTEASE PROTEOLYTIC SUBUNIT"/>
    <property type="match status" value="1"/>
</dbReference>
<name>A0A4R3K4D1_9FIRM</name>
<dbReference type="GO" id="GO:0006515">
    <property type="term" value="P:protein quality control for misfolded or incompletely synthesized proteins"/>
    <property type="evidence" value="ECO:0007669"/>
    <property type="project" value="TreeGrafter"/>
</dbReference>
<proteinExistence type="inferred from homology"/>
<evidence type="ECO:0000256" key="6">
    <source>
        <dbReference type="RuleBase" id="RU003567"/>
    </source>
</evidence>
<evidence type="ECO:0000313" key="8">
    <source>
        <dbReference type="Proteomes" id="UP000295188"/>
    </source>
</evidence>
<dbReference type="AlphaFoldDB" id="A0A4R3K4D1"/>
<comment type="similarity">
    <text evidence="1 6">Belongs to the peptidase S14 family.</text>
</comment>
<gene>
    <name evidence="7" type="ORF">EDC37_11439</name>
</gene>
<evidence type="ECO:0000313" key="7">
    <source>
        <dbReference type="EMBL" id="TCS77638.1"/>
    </source>
</evidence>
<dbReference type="InterPro" id="IPR023562">
    <property type="entry name" value="ClpP/TepA"/>
</dbReference>
<sequence>MKRKFWNWVRDADTGARTLVLNGEISESTWFGDEVTPGIFRDELCSCEGDITVWINSPGGDCFAAAQIYNMLMNYKGNVKVRIDGLAASAASVIAMAGNTVEMSPVAMLMIHNPATVSIGDEHEMKKAIDMLSEVKESIINAYEIKTGMGRGKISNLMDAESWMNAKKAVELGFADSIMFADDEKDDGTEIEAMMFSRAAVTNSFLSKFKTEKQSDNRIDAESLNKRLFLIAH</sequence>
<comment type="caution">
    <text evidence="7">The sequence shown here is derived from an EMBL/GenBank/DDBJ whole genome shotgun (WGS) entry which is preliminary data.</text>
</comment>
<dbReference type="InterPro" id="IPR001907">
    <property type="entry name" value="ClpP"/>
</dbReference>
<dbReference type="CDD" id="cd07016">
    <property type="entry name" value="S14_ClpP_1"/>
    <property type="match status" value="1"/>
</dbReference>
<evidence type="ECO:0000256" key="3">
    <source>
        <dbReference type="ARBA" id="ARBA00022670"/>
    </source>
</evidence>
<evidence type="ECO:0000256" key="2">
    <source>
        <dbReference type="ARBA" id="ARBA00022490"/>
    </source>
</evidence>
<organism evidence="7 8">
    <name type="scientific">Pectinatus cerevisiiphilus</name>
    <dbReference type="NCBI Taxonomy" id="86956"/>
    <lineage>
        <taxon>Bacteria</taxon>
        <taxon>Bacillati</taxon>
        <taxon>Bacillota</taxon>
        <taxon>Negativicutes</taxon>
        <taxon>Selenomonadales</taxon>
        <taxon>Selenomonadaceae</taxon>
        <taxon>Pectinatus</taxon>
    </lineage>
</organism>
<reference evidence="7 8" key="1">
    <citation type="submission" date="2019-03" db="EMBL/GenBank/DDBJ databases">
        <title>Genomic Encyclopedia of Type Strains, Phase IV (KMG-IV): sequencing the most valuable type-strain genomes for metagenomic binning, comparative biology and taxonomic classification.</title>
        <authorList>
            <person name="Goeker M."/>
        </authorList>
    </citation>
    <scope>NUCLEOTIDE SEQUENCE [LARGE SCALE GENOMIC DNA]</scope>
    <source>
        <strain evidence="7 8">DSM 20467</strain>
    </source>
</reference>
<dbReference type="GO" id="GO:0051117">
    <property type="term" value="F:ATPase binding"/>
    <property type="evidence" value="ECO:0007669"/>
    <property type="project" value="TreeGrafter"/>
</dbReference>
<dbReference type="GO" id="GO:0009368">
    <property type="term" value="C:endopeptidase Clp complex"/>
    <property type="evidence" value="ECO:0007669"/>
    <property type="project" value="TreeGrafter"/>
</dbReference>
<dbReference type="GO" id="GO:0004176">
    <property type="term" value="F:ATP-dependent peptidase activity"/>
    <property type="evidence" value="ECO:0007669"/>
    <property type="project" value="InterPro"/>
</dbReference>
<dbReference type="SUPFAM" id="SSF52096">
    <property type="entry name" value="ClpP/crotonase"/>
    <property type="match status" value="1"/>
</dbReference>
<keyword evidence="5" id="KW-0720">Serine protease</keyword>
<dbReference type="Pfam" id="PF00574">
    <property type="entry name" value="CLP_protease"/>
    <property type="match status" value="1"/>
</dbReference>
<keyword evidence="3 7" id="KW-0645">Protease</keyword>
<dbReference type="InterPro" id="IPR029045">
    <property type="entry name" value="ClpP/crotonase-like_dom_sf"/>
</dbReference>
<dbReference type="OrthoDB" id="9806592at2"/>
<protein>
    <recommendedName>
        <fullName evidence="6">ATP-dependent Clp protease proteolytic subunit</fullName>
    </recommendedName>
</protein>
<evidence type="ECO:0000256" key="4">
    <source>
        <dbReference type="ARBA" id="ARBA00022801"/>
    </source>
</evidence>
<accession>A0A4R3K4D1</accession>
<evidence type="ECO:0000256" key="1">
    <source>
        <dbReference type="ARBA" id="ARBA00007039"/>
    </source>
</evidence>